<dbReference type="GeneID" id="93259262"/>
<evidence type="ECO:0000313" key="2">
    <source>
        <dbReference type="Proteomes" id="UP000070376"/>
    </source>
</evidence>
<evidence type="ECO:0000313" key="1">
    <source>
        <dbReference type="EMBL" id="KWZ84683.1"/>
    </source>
</evidence>
<dbReference type="Pfam" id="PF08812">
    <property type="entry name" value="YtxC"/>
    <property type="match status" value="1"/>
</dbReference>
<sequence>MEFLIRDKDDALWIKAYFAKEKRRTVKIREAVLHGKIHYVVEAAGNKQELQAAVANFIMKKKRNEWICNQLKQAYFFQAEEEQNRILEIVDGMLKGERPELTDLAGEIDERAAIEGAVAPLVGESCTLPLASVLTFRLKGYFDCLDRYIGIAIDEYKMEQEYQIFVQSLRDYLKQKEPKREKIKLCLGEQVKFYNGQFREMTREELNGLIDRRLLSNHPVYIDSVTIAPLLSIAPSRIEIYTDTPDQALIRTICNIFEERVAVKSRMHFMHDQFAASE</sequence>
<dbReference type="AlphaFoldDB" id="A0A133KYG7"/>
<protein>
    <submittedName>
        <fullName evidence="1">Putative sporulation protein YtxC</fullName>
    </submittedName>
</protein>
<comment type="caution">
    <text evidence="1">The sequence shown here is derived from an EMBL/GenBank/DDBJ whole genome shotgun (WGS) entry which is preliminary data.</text>
</comment>
<gene>
    <name evidence="1" type="ORF">HMPREF3213_00773</name>
</gene>
<dbReference type="Proteomes" id="UP000070376">
    <property type="component" value="Unassembled WGS sequence"/>
</dbReference>
<organism evidence="1 2">
    <name type="scientific">Heyndrickxia coagulans</name>
    <name type="common">Weizmannia coagulans</name>
    <dbReference type="NCBI Taxonomy" id="1398"/>
    <lineage>
        <taxon>Bacteria</taxon>
        <taxon>Bacillati</taxon>
        <taxon>Bacillota</taxon>
        <taxon>Bacilli</taxon>
        <taxon>Bacillales</taxon>
        <taxon>Bacillaceae</taxon>
        <taxon>Heyndrickxia</taxon>
    </lineage>
</organism>
<proteinExistence type="predicted"/>
<dbReference type="EMBL" id="LRPN01000027">
    <property type="protein sequence ID" value="KWZ84683.1"/>
    <property type="molecule type" value="Genomic_DNA"/>
</dbReference>
<dbReference type="PATRIC" id="fig|1398.22.peg.774"/>
<dbReference type="InterPro" id="IPR014199">
    <property type="entry name" value="Spore_YtxC"/>
</dbReference>
<dbReference type="RefSeq" id="WP_035188393.1">
    <property type="nucleotide sequence ID" value="NZ_CP025437.1"/>
</dbReference>
<accession>A0A133KYG7</accession>
<name>A0A133KYG7_HEYCO</name>
<reference evidence="2" key="1">
    <citation type="submission" date="2016-01" db="EMBL/GenBank/DDBJ databases">
        <authorList>
            <person name="Mitreva M."/>
            <person name="Pepin K.H."/>
            <person name="Mihindukulasuriya K.A."/>
            <person name="Fulton R."/>
            <person name="Fronick C."/>
            <person name="O'Laughlin M."/>
            <person name="Miner T."/>
            <person name="Herter B."/>
            <person name="Rosa B.A."/>
            <person name="Cordes M."/>
            <person name="Tomlinson C."/>
            <person name="Wollam A."/>
            <person name="Palsikar V.B."/>
            <person name="Mardis E.R."/>
            <person name="Wilson R.K."/>
        </authorList>
    </citation>
    <scope>NUCLEOTIDE SEQUENCE [LARGE SCALE GENOMIC DNA]</scope>
    <source>
        <strain evidence="2">GED7749B</strain>
    </source>
</reference>